<organism evidence="1 2">
    <name type="scientific">Thermoanaerobacter mathranii subsp. mathranii (strain DSM 11426 / CCUG 53645 / CIP 108742 / A3)</name>
    <dbReference type="NCBI Taxonomy" id="583358"/>
    <lineage>
        <taxon>Bacteria</taxon>
        <taxon>Bacillati</taxon>
        <taxon>Bacillota</taxon>
        <taxon>Clostridia</taxon>
        <taxon>Thermoanaerobacterales</taxon>
        <taxon>Thermoanaerobacteraceae</taxon>
        <taxon>Thermoanaerobacter</taxon>
    </lineage>
</organism>
<keyword evidence="2" id="KW-1185">Reference proteome</keyword>
<sequence length="56" mass="6983">MGEILLIVKILTENILICEIFCIRNFWVEDFTLRVYNYMCWGVRKRRRIKCKYNHQ</sequence>
<accession>A0ABM5LNW8</accession>
<name>A0ABM5LNW8_THEM3</name>
<dbReference type="EMBL" id="CP002032">
    <property type="protein sequence ID" value="ADH60437.1"/>
    <property type="molecule type" value="Genomic_DNA"/>
</dbReference>
<proteinExistence type="predicted"/>
<reference evidence="1 2" key="1">
    <citation type="submission" date="2010-05" db="EMBL/GenBank/DDBJ databases">
        <title>Complete sequence of Thermoanaerobacter mathranii subsp. mathranii mathranii str. A3.</title>
        <authorList>
            <consortium name="US DOE Joint Genome Institute"/>
            <person name="Lucas S."/>
            <person name="Copeland A."/>
            <person name="Lapidus A."/>
            <person name="Cheng J.-F."/>
            <person name="Bruce D."/>
            <person name="Goodwin L."/>
            <person name="Pitluck S."/>
            <person name="Held B."/>
            <person name="Detter J.C."/>
            <person name="Han C."/>
            <person name="Tapia R."/>
            <person name="Land M."/>
            <person name="Hauser L."/>
            <person name="Kyrpides N."/>
            <person name="Mikhailova N."/>
            <person name="Zhou J."/>
            <person name="Hemme C."/>
            <person name="Woyke T."/>
        </authorList>
    </citation>
    <scope>NUCLEOTIDE SEQUENCE [LARGE SCALE GENOMIC DNA]</scope>
    <source>
        <strain evidence="1 2">A3</strain>
    </source>
</reference>
<evidence type="ECO:0000313" key="1">
    <source>
        <dbReference type="EMBL" id="ADH60437.1"/>
    </source>
</evidence>
<protein>
    <submittedName>
        <fullName evidence="1">Uncharacterized protein</fullName>
    </submittedName>
</protein>
<evidence type="ECO:0000313" key="2">
    <source>
        <dbReference type="Proteomes" id="UP000002064"/>
    </source>
</evidence>
<gene>
    <name evidence="1" type="ordered locus">Tmath_0690</name>
</gene>
<dbReference type="Proteomes" id="UP000002064">
    <property type="component" value="Chromosome"/>
</dbReference>